<protein>
    <recommendedName>
        <fullName evidence="3 9">Gluconokinase</fullName>
        <ecNumber evidence="3 9">2.7.1.12</ecNumber>
    </recommendedName>
</protein>
<keyword evidence="7 9" id="KW-0067">ATP-binding</keyword>
<reference evidence="11 12" key="1">
    <citation type="journal article" date="2019" name="Int. J. Syst. Evol. Microbiol.">
        <title>The Global Catalogue of Microorganisms (GCM) 10K type strain sequencing project: providing services to taxonomists for standard genome sequencing and annotation.</title>
        <authorList>
            <consortium name="The Broad Institute Genomics Platform"/>
            <consortium name="The Broad Institute Genome Sequencing Center for Infectious Disease"/>
            <person name="Wu L."/>
            <person name="Ma J."/>
        </authorList>
    </citation>
    <scope>NUCLEOTIDE SEQUENCE [LARGE SCALE GENOMIC DNA]</scope>
    <source>
        <strain evidence="11 12">JCM 15749</strain>
    </source>
</reference>
<dbReference type="EMBL" id="BAAAPY010000001">
    <property type="protein sequence ID" value="GAA2068379.1"/>
    <property type="molecule type" value="Genomic_DNA"/>
</dbReference>
<evidence type="ECO:0000256" key="9">
    <source>
        <dbReference type="RuleBase" id="RU363066"/>
    </source>
</evidence>
<keyword evidence="12" id="KW-1185">Reference proteome</keyword>
<keyword evidence="4 9" id="KW-0808">Transferase</keyword>
<evidence type="ECO:0000256" key="4">
    <source>
        <dbReference type="ARBA" id="ARBA00022679"/>
    </source>
</evidence>
<keyword evidence="6 9" id="KW-0418">Kinase</keyword>
<dbReference type="CDD" id="cd02021">
    <property type="entry name" value="GntK"/>
    <property type="match status" value="1"/>
</dbReference>
<evidence type="ECO:0000256" key="8">
    <source>
        <dbReference type="ARBA" id="ARBA00048090"/>
    </source>
</evidence>
<feature type="region of interest" description="Disordered" evidence="10">
    <location>
        <begin position="1"/>
        <end position="21"/>
    </location>
</feature>
<evidence type="ECO:0000256" key="2">
    <source>
        <dbReference type="ARBA" id="ARBA00008420"/>
    </source>
</evidence>
<evidence type="ECO:0000256" key="5">
    <source>
        <dbReference type="ARBA" id="ARBA00022741"/>
    </source>
</evidence>
<dbReference type="InterPro" id="IPR006001">
    <property type="entry name" value="Therm_gnt_kin"/>
</dbReference>
<evidence type="ECO:0000256" key="1">
    <source>
        <dbReference type="ARBA" id="ARBA00004761"/>
    </source>
</evidence>
<evidence type="ECO:0000313" key="12">
    <source>
        <dbReference type="Proteomes" id="UP001501480"/>
    </source>
</evidence>
<dbReference type="PANTHER" id="PTHR43442">
    <property type="entry name" value="GLUCONOKINASE-RELATED"/>
    <property type="match status" value="1"/>
</dbReference>
<comment type="caution">
    <text evidence="11">The sequence shown here is derived from an EMBL/GenBank/DDBJ whole genome shotgun (WGS) entry which is preliminary data.</text>
</comment>
<proteinExistence type="inferred from homology"/>
<dbReference type="Pfam" id="PF13671">
    <property type="entry name" value="AAA_33"/>
    <property type="match status" value="1"/>
</dbReference>
<comment type="similarity">
    <text evidence="2 9">Belongs to the gluconokinase GntK/GntV family.</text>
</comment>
<evidence type="ECO:0000256" key="7">
    <source>
        <dbReference type="ARBA" id="ARBA00022840"/>
    </source>
</evidence>
<organism evidence="11 12">
    <name type="scientific">Aeromicrobium halocynthiae</name>
    <dbReference type="NCBI Taxonomy" id="560557"/>
    <lineage>
        <taxon>Bacteria</taxon>
        <taxon>Bacillati</taxon>
        <taxon>Actinomycetota</taxon>
        <taxon>Actinomycetes</taxon>
        <taxon>Propionibacteriales</taxon>
        <taxon>Nocardioidaceae</taxon>
        <taxon>Aeromicrobium</taxon>
    </lineage>
</organism>
<dbReference type="Gene3D" id="3.40.50.300">
    <property type="entry name" value="P-loop containing nucleotide triphosphate hydrolases"/>
    <property type="match status" value="1"/>
</dbReference>
<evidence type="ECO:0000256" key="6">
    <source>
        <dbReference type="ARBA" id="ARBA00022777"/>
    </source>
</evidence>
<dbReference type="EC" id="2.7.1.12" evidence="3 9"/>
<evidence type="ECO:0000256" key="10">
    <source>
        <dbReference type="SAM" id="MobiDB-lite"/>
    </source>
</evidence>
<dbReference type="Proteomes" id="UP001501480">
    <property type="component" value="Unassembled WGS sequence"/>
</dbReference>
<evidence type="ECO:0000256" key="3">
    <source>
        <dbReference type="ARBA" id="ARBA00012054"/>
    </source>
</evidence>
<gene>
    <name evidence="11" type="ORF">GCM10009821_00150</name>
</gene>
<comment type="pathway">
    <text evidence="1">Carbohydrate acid metabolism.</text>
</comment>
<keyword evidence="5 9" id="KW-0547">Nucleotide-binding</keyword>
<dbReference type="NCBIfam" id="TIGR01313">
    <property type="entry name" value="therm_gnt_kin"/>
    <property type="match status" value="1"/>
</dbReference>
<accession>A0ABN2VPG6</accession>
<dbReference type="PANTHER" id="PTHR43442:SF3">
    <property type="entry name" value="GLUCONOKINASE-RELATED"/>
    <property type="match status" value="1"/>
</dbReference>
<comment type="catalytic activity">
    <reaction evidence="8 9">
        <text>D-gluconate + ATP = 6-phospho-D-gluconate + ADP + H(+)</text>
        <dbReference type="Rhea" id="RHEA:19433"/>
        <dbReference type="ChEBI" id="CHEBI:15378"/>
        <dbReference type="ChEBI" id="CHEBI:18391"/>
        <dbReference type="ChEBI" id="CHEBI:30616"/>
        <dbReference type="ChEBI" id="CHEBI:58759"/>
        <dbReference type="ChEBI" id="CHEBI:456216"/>
        <dbReference type="EC" id="2.7.1.12"/>
    </reaction>
</comment>
<sequence length="190" mass="20624">MTAEQTVPGDMPRSSPSGPPLQVVVMGVSGTGKTSVASAVAEAGDYDFVEGDVHHPRANVEKMSAGIPLTDEDRKPWLEILAGLLAEHREQGRAAVLACSALKRSYRDILRGDAPVDATFFLHIDLPYDVLLDRMEKREHFMPASLLQSQFDTLERLDDDEHGAVLDADEPLVDVVERAIAAVRAAGHTD</sequence>
<evidence type="ECO:0000313" key="11">
    <source>
        <dbReference type="EMBL" id="GAA2068379.1"/>
    </source>
</evidence>
<dbReference type="InterPro" id="IPR027417">
    <property type="entry name" value="P-loop_NTPase"/>
</dbReference>
<dbReference type="SUPFAM" id="SSF52540">
    <property type="entry name" value="P-loop containing nucleoside triphosphate hydrolases"/>
    <property type="match status" value="1"/>
</dbReference>
<name>A0ABN2VPG6_9ACTN</name>